<sequence>MQLSLSPPLSTAPHPLSLFPPRALAFNSDRKDYNRDSLPSREQRRLQQESQKATTPDLYNQRLNPDHHEDVTSDSDGPFKRFFLRRLVSSFYNRLVIATPLLEATAAWRSFRKKTALASLGCRISKRKKREKEEEEREGGVWGN</sequence>
<dbReference type="AlphaFoldDB" id="A0AA88ANM0"/>
<gene>
    <name evidence="2" type="ORF">TIFTF001_018632</name>
</gene>
<accession>A0AA88ANM0</accession>
<dbReference type="EMBL" id="BTGU01000031">
    <property type="protein sequence ID" value="GMN49468.1"/>
    <property type="molecule type" value="Genomic_DNA"/>
</dbReference>
<name>A0AA88ANM0_FICCA</name>
<feature type="compositionally biased region" description="Polar residues" evidence="1">
    <location>
        <begin position="52"/>
        <end position="63"/>
    </location>
</feature>
<feature type="region of interest" description="Disordered" evidence="1">
    <location>
        <begin position="28"/>
        <end position="76"/>
    </location>
</feature>
<proteinExistence type="predicted"/>
<evidence type="ECO:0000313" key="3">
    <source>
        <dbReference type="Proteomes" id="UP001187192"/>
    </source>
</evidence>
<evidence type="ECO:0000256" key="1">
    <source>
        <dbReference type="SAM" id="MobiDB-lite"/>
    </source>
</evidence>
<dbReference type="Proteomes" id="UP001187192">
    <property type="component" value="Unassembled WGS sequence"/>
</dbReference>
<keyword evidence="3" id="KW-1185">Reference proteome</keyword>
<organism evidence="2 3">
    <name type="scientific">Ficus carica</name>
    <name type="common">Common fig</name>
    <dbReference type="NCBI Taxonomy" id="3494"/>
    <lineage>
        <taxon>Eukaryota</taxon>
        <taxon>Viridiplantae</taxon>
        <taxon>Streptophyta</taxon>
        <taxon>Embryophyta</taxon>
        <taxon>Tracheophyta</taxon>
        <taxon>Spermatophyta</taxon>
        <taxon>Magnoliopsida</taxon>
        <taxon>eudicotyledons</taxon>
        <taxon>Gunneridae</taxon>
        <taxon>Pentapetalae</taxon>
        <taxon>rosids</taxon>
        <taxon>fabids</taxon>
        <taxon>Rosales</taxon>
        <taxon>Moraceae</taxon>
        <taxon>Ficeae</taxon>
        <taxon>Ficus</taxon>
    </lineage>
</organism>
<feature type="compositionally biased region" description="Basic and acidic residues" evidence="1">
    <location>
        <begin position="28"/>
        <end position="47"/>
    </location>
</feature>
<evidence type="ECO:0000313" key="2">
    <source>
        <dbReference type="EMBL" id="GMN49468.1"/>
    </source>
</evidence>
<reference evidence="2" key="1">
    <citation type="submission" date="2023-07" db="EMBL/GenBank/DDBJ databases">
        <title>draft genome sequence of fig (Ficus carica).</title>
        <authorList>
            <person name="Takahashi T."/>
            <person name="Nishimura K."/>
        </authorList>
    </citation>
    <scope>NUCLEOTIDE SEQUENCE</scope>
</reference>
<protein>
    <submittedName>
        <fullName evidence="2">Uncharacterized protein</fullName>
    </submittedName>
</protein>
<comment type="caution">
    <text evidence="2">The sequence shown here is derived from an EMBL/GenBank/DDBJ whole genome shotgun (WGS) entry which is preliminary data.</text>
</comment>